<dbReference type="EMBL" id="LCHN01000012">
    <property type="protein sequence ID" value="KKT35695.1"/>
    <property type="molecule type" value="Genomic_DNA"/>
</dbReference>
<gene>
    <name evidence="1" type="ORF">UW23_C0012G0002</name>
</gene>
<evidence type="ECO:0000313" key="1">
    <source>
        <dbReference type="EMBL" id="KKT35695.1"/>
    </source>
</evidence>
<proteinExistence type="predicted"/>
<dbReference type="AlphaFoldDB" id="A0A0G1GMF6"/>
<name>A0A0G1GMF6_9BACT</name>
<reference evidence="1 2" key="1">
    <citation type="journal article" date="2015" name="Nature">
        <title>rRNA introns, odd ribosomes, and small enigmatic genomes across a large radiation of phyla.</title>
        <authorList>
            <person name="Brown C.T."/>
            <person name="Hug L.A."/>
            <person name="Thomas B.C."/>
            <person name="Sharon I."/>
            <person name="Castelle C.J."/>
            <person name="Singh A."/>
            <person name="Wilkins M.J."/>
            <person name="Williams K.H."/>
            <person name="Banfield J.F."/>
        </authorList>
    </citation>
    <scope>NUCLEOTIDE SEQUENCE [LARGE SCALE GENOMIC DNA]</scope>
</reference>
<evidence type="ECO:0008006" key="3">
    <source>
        <dbReference type="Google" id="ProtNLM"/>
    </source>
</evidence>
<accession>A0A0G1GMF6</accession>
<comment type="caution">
    <text evidence="1">The sequence shown here is derived from an EMBL/GenBank/DDBJ whole genome shotgun (WGS) entry which is preliminary data.</text>
</comment>
<dbReference type="Proteomes" id="UP000034069">
    <property type="component" value="Unassembled WGS sequence"/>
</dbReference>
<evidence type="ECO:0000313" key="2">
    <source>
        <dbReference type="Proteomes" id="UP000034069"/>
    </source>
</evidence>
<sequence length="199" mass="22094">MKPIVIATGNMDKFQQTIHILISLGINPDSFLSLNDLNIVNDEPETGGVLDRAKQKALICVSKLSQKDRLKYHCVLANDVATILPTLNIETTESKRIAAEILAGKHIKRGDPMNYTYAYALILLPDGEMLTAQAEVPFVYLGNPDNLTLIQGQNTMSRVKAIPGQNVPHSQLPIQVETSHRVKYLAEALIPILERMRQL</sequence>
<organism evidence="1 2">
    <name type="scientific">Candidatus Collierbacteria bacterium GW2011_GWA1_44_12</name>
    <dbReference type="NCBI Taxonomy" id="1618376"/>
    <lineage>
        <taxon>Bacteria</taxon>
        <taxon>Candidatus Collieribacteriota</taxon>
    </lineage>
</organism>
<protein>
    <recommendedName>
        <fullName evidence="3">Non-canonical purine NTP pyrophosphatase</fullName>
    </recommendedName>
</protein>